<dbReference type="Pfam" id="PF00535">
    <property type="entry name" value="Glycos_transf_2"/>
    <property type="match status" value="1"/>
</dbReference>
<evidence type="ECO:0000313" key="2">
    <source>
        <dbReference type="EMBL" id="MDO1448852.1"/>
    </source>
</evidence>
<keyword evidence="2" id="KW-0328">Glycosyltransferase</keyword>
<keyword evidence="3" id="KW-1185">Reference proteome</keyword>
<proteinExistence type="predicted"/>
<organism evidence="2 3">
    <name type="scientific">Rhodocytophaga aerolata</name>
    <dbReference type="NCBI Taxonomy" id="455078"/>
    <lineage>
        <taxon>Bacteria</taxon>
        <taxon>Pseudomonadati</taxon>
        <taxon>Bacteroidota</taxon>
        <taxon>Cytophagia</taxon>
        <taxon>Cytophagales</taxon>
        <taxon>Rhodocytophagaceae</taxon>
        <taxon>Rhodocytophaga</taxon>
    </lineage>
</organism>
<comment type="caution">
    <text evidence="2">The sequence shown here is derived from an EMBL/GenBank/DDBJ whole genome shotgun (WGS) entry which is preliminary data.</text>
</comment>
<evidence type="ECO:0000313" key="3">
    <source>
        <dbReference type="Proteomes" id="UP001168528"/>
    </source>
</evidence>
<dbReference type="GO" id="GO:0016757">
    <property type="term" value="F:glycosyltransferase activity"/>
    <property type="evidence" value="ECO:0007669"/>
    <property type="project" value="UniProtKB-KW"/>
</dbReference>
<feature type="domain" description="Glycosyltransferase 2-like" evidence="1">
    <location>
        <begin position="5"/>
        <end position="108"/>
    </location>
</feature>
<sequence>MLLFSIIIPTYNRADFIENTVKSVLRQTYTQFEVIIVDDGSTDDTETVVHSIHDRRITYYKKENEERGAARNFGMHKSKGDYITFLDSDDLFYENYLMNALESIKKYDIPLFFHLGYEVTDENLKSKIKIDYLKSDDIAIFVKGNPLSCLGVFLHKSIISQYKFTEDRDLAGSEDWELWLRVVANCGIKTDNRISAALIDHEGRSVLNYEEDKLIKRKELALKYAFEDKAVQEKFGPYMNKMIAYCDSYIALHLILSKKHKQGLKYIKSAFFRTPSFLFERRFAAIVKHYILNSIS</sequence>
<dbReference type="EMBL" id="JAUKPO010000014">
    <property type="protein sequence ID" value="MDO1448852.1"/>
    <property type="molecule type" value="Genomic_DNA"/>
</dbReference>
<keyword evidence="2" id="KW-0808">Transferase</keyword>
<dbReference type="InterPro" id="IPR029044">
    <property type="entry name" value="Nucleotide-diphossugar_trans"/>
</dbReference>
<gene>
    <name evidence="2" type="ORF">Q0590_21420</name>
</gene>
<dbReference type="RefSeq" id="WP_302039714.1">
    <property type="nucleotide sequence ID" value="NZ_JAUKPO010000014.1"/>
</dbReference>
<dbReference type="PANTHER" id="PTHR22916:SF3">
    <property type="entry name" value="UDP-GLCNAC:BETAGAL BETA-1,3-N-ACETYLGLUCOSAMINYLTRANSFERASE-LIKE PROTEIN 1"/>
    <property type="match status" value="1"/>
</dbReference>
<dbReference type="SUPFAM" id="SSF53448">
    <property type="entry name" value="Nucleotide-diphospho-sugar transferases"/>
    <property type="match status" value="1"/>
</dbReference>
<dbReference type="InterPro" id="IPR001173">
    <property type="entry name" value="Glyco_trans_2-like"/>
</dbReference>
<name>A0ABT8R9V0_9BACT</name>
<accession>A0ABT8R9V0</accession>
<reference evidence="2" key="1">
    <citation type="submission" date="2023-07" db="EMBL/GenBank/DDBJ databases">
        <title>The genome sequence of Rhodocytophaga aerolata KACC 12507.</title>
        <authorList>
            <person name="Zhang X."/>
        </authorList>
    </citation>
    <scope>NUCLEOTIDE SEQUENCE</scope>
    <source>
        <strain evidence="2">KACC 12507</strain>
    </source>
</reference>
<dbReference type="EC" id="2.4.-.-" evidence="2"/>
<dbReference type="CDD" id="cd00761">
    <property type="entry name" value="Glyco_tranf_GTA_type"/>
    <property type="match status" value="1"/>
</dbReference>
<dbReference type="Gene3D" id="3.90.550.10">
    <property type="entry name" value="Spore Coat Polysaccharide Biosynthesis Protein SpsA, Chain A"/>
    <property type="match status" value="1"/>
</dbReference>
<protein>
    <submittedName>
        <fullName evidence="2">Glycosyltransferase family A protein</fullName>
        <ecNumber evidence="2">2.4.-.-</ecNumber>
    </submittedName>
</protein>
<dbReference type="Proteomes" id="UP001168528">
    <property type="component" value="Unassembled WGS sequence"/>
</dbReference>
<evidence type="ECO:0000259" key="1">
    <source>
        <dbReference type="Pfam" id="PF00535"/>
    </source>
</evidence>
<dbReference type="PANTHER" id="PTHR22916">
    <property type="entry name" value="GLYCOSYLTRANSFERASE"/>
    <property type="match status" value="1"/>
</dbReference>